<keyword evidence="6" id="KW-1185">Reference proteome</keyword>
<accession>A0A6I6EWS0</accession>
<evidence type="ECO:0000259" key="2">
    <source>
        <dbReference type="Pfam" id="PF04606"/>
    </source>
</evidence>
<evidence type="ECO:0000313" key="5">
    <source>
        <dbReference type="Proteomes" id="UP000424752"/>
    </source>
</evidence>
<dbReference type="RefSeq" id="WP_154752786.1">
    <property type="nucleotide sequence ID" value="NZ_CP046509.1"/>
</dbReference>
<dbReference type="Proteomes" id="UP000424752">
    <property type="component" value="Chromosome"/>
</dbReference>
<dbReference type="InterPro" id="IPR007684">
    <property type="entry name" value="Znf_Ogr/Delta"/>
</dbReference>
<evidence type="ECO:0000313" key="6">
    <source>
        <dbReference type="Proteomes" id="UP000480164"/>
    </source>
</evidence>
<feature type="domain" description="Zinc finger Ogr/Delta-type" evidence="2">
    <location>
        <begin position="4"/>
        <end position="48"/>
    </location>
</feature>
<feature type="region of interest" description="Disordered" evidence="1">
    <location>
        <begin position="51"/>
        <end position="74"/>
    </location>
</feature>
<dbReference type="Pfam" id="PF04606">
    <property type="entry name" value="Ogr_Delta"/>
    <property type="match status" value="1"/>
</dbReference>
<dbReference type="AlphaFoldDB" id="A0A6I6EWS0"/>
<dbReference type="KEGG" id="erwi:GN242_18295"/>
<reference evidence="3 6" key="1">
    <citation type="submission" date="2019-11" db="EMBL/GenBank/DDBJ databases">
        <title>Erwinia sp. nov., isolated from feces of birds in Tibet plateau of China.</title>
        <authorList>
            <person name="Ge Y."/>
        </authorList>
    </citation>
    <scope>NUCLEOTIDE SEQUENCE [LARGE SCALE GENOMIC DNA]</scope>
    <source>
        <strain evidence="3 6">J316</strain>
    </source>
</reference>
<gene>
    <name evidence="3" type="ORF">GK011_11265</name>
    <name evidence="4" type="ORF">GN242_18295</name>
</gene>
<sequence>MMPCPICQHNSHARSSRILSSETKERYHQCQNLKCSCTFKSMESITGIVARPQEGGTQPASAPAVKATTSRRGS</sequence>
<evidence type="ECO:0000313" key="4">
    <source>
        <dbReference type="EMBL" id="QGU89052.1"/>
    </source>
</evidence>
<reference evidence="4 5" key="2">
    <citation type="submission" date="2019-12" db="EMBL/GenBank/DDBJ databases">
        <title>Erwinia sp. nov., isolated from droppings of birds in the Qinghai-Tiebt plateau of China.</title>
        <authorList>
            <person name="Ge Y."/>
        </authorList>
    </citation>
    <scope>NUCLEOTIDE SEQUENCE [LARGE SCALE GENOMIC DNA]</scope>
    <source>
        <strain evidence="4 5">J780</strain>
    </source>
</reference>
<dbReference type="EMBL" id="WLZX01000003">
    <property type="protein sequence ID" value="MTD27517.1"/>
    <property type="molecule type" value="Genomic_DNA"/>
</dbReference>
<protein>
    <submittedName>
        <fullName evidence="4">Transcriptional regulator</fullName>
    </submittedName>
</protein>
<evidence type="ECO:0000313" key="3">
    <source>
        <dbReference type="EMBL" id="MTD27517.1"/>
    </source>
</evidence>
<organism evidence="4 5">
    <name type="scientific">Erwinia sorbitola</name>
    <dbReference type="NCBI Taxonomy" id="2681984"/>
    <lineage>
        <taxon>Bacteria</taxon>
        <taxon>Pseudomonadati</taxon>
        <taxon>Pseudomonadota</taxon>
        <taxon>Gammaproteobacteria</taxon>
        <taxon>Enterobacterales</taxon>
        <taxon>Erwiniaceae</taxon>
        <taxon>Erwinia</taxon>
    </lineage>
</organism>
<name>A0A6I6EWS0_9GAMM</name>
<proteinExistence type="predicted"/>
<dbReference type="EMBL" id="CP046509">
    <property type="protein sequence ID" value="QGU89052.1"/>
    <property type="molecule type" value="Genomic_DNA"/>
</dbReference>
<dbReference type="Proteomes" id="UP000480164">
    <property type="component" value="Unassembled WGS sequence"/>
</dbReference>
<evidence type="ECO:0000256" key="1">
    <source>
        <dbReference type="SAM" id="MobiDB-lite"/>
    </source>
</evidence>
<accession>A0A6L6GPZ0</accession>